<name>A0A4Q7VLK4_9BACT</name>
<keyword evidence="3" id="KW-1185">Reference proteome</keyword>
<dbReference type="EMBL" id="SHKN01000001">
    <property type="protein sequence ID" value="RZT97119.1"/>
    <property type="molecule type" value="Genomic_DNA"/>
</dbReference>
<evidence type="ECO:0000313" key="3">
    <source>
        <dbReference type="Proteomes" id="UP000293562"/>
    </source>
</evidence>
<accession>A0A4Q7VLK4</accession>
<keyword evidence="1" id="KW-0472">Membrane</keyword>
<protein>
    <submittedName>
        <fullName evidence="2">Uncharacterized protein</fullName>
    </submittedName>
</protein>
<dbReference type="AlphaFoldDB" id="A0A4Q7VLK4"/>
<organism evidence="2 3">
    <name type="scientific">Ancylomarina subtilis</name>
    <dbReference type="NCBI Taxonomy" id="1639035"/>
    <lineage>
        <taxon>Bacteria</taxon>
        <taxon>Pseudomonadati</taxon>
        <taxon>Bacteroidota</taxon>
        <taxon>Bacteroidia</taxon>
        <taxon>Marinilabiliales</taxon>
        <taxon>Marinifilaceae</taxon>
        <taxon>Ancylomarina</taxon>
    </lineage>
</organism>
<sequence length="42" mass="4738">MFSDSTLIYIIAGITLAHFLFGIGFLLYKLGFGPRKNKTDKE</sequence>
<dbReference type="Proteomes" id="UP000293562">
    <property type="component" value="Unassembled WGS sequence"/>
</dbReference>
<evidence type="ECO:0000313" key="2">
    <source>
        <dbReference type="EMBL" id="RZT97119.1"/>
    </source>
</evidence>
<proteinExistence type="predicted"/>
<feature type="transmembrane region" description="Helical" evidence="1">
    <location>
        <begin position="6"/>
        <end position="28"/>
    </location>
</feature>
<comment type="caution">
    <text evidence="2">The sequence shown here is derived from an EMBL/GenBank/DDBJ whole genome shotgun (WGS) entry which is preliminary data.</text>
</comment>
<keyword evidence="1" id="KW-1133">Transmembrane helix</keyword>
<reference evidence="2 3" key="1">
    <citation type="submission" date="2019-02" db="EMBL/GenBank/DDBJ databases">
        <title>Genomic Encyclopedia of Type Strains, Phase IV (KMG-IV): sequencing the most valuable type-strain genomes for metagenomic binning, comparative biology and taxonomic classification.</title>
        <authorList>
            <person name="Goeker M."/>
        </authorList>
    </citation>
    <scope>NUCLEOTIDE SEQUENCE [LARGE SCALE GENOMIC DNA]</scope>
    <source>
        <strain evidence="2 3">DSM 28825</strain>
    </source>
</reference>
<evidence type="ECO:0000256" key="1">
    <source>
        <dbReference type="SAM" id="Phobius"/>
    </source>
</evidence>
<gene>
    <name evidence="2" type="ORF">EV201_1776</name>
</gene>
<keyword evidence="1" id="KW-0812">Transmembrane</keyword>